<accession>A0ABW5NBF0</accession>
<sequence>MNYNLVNILEQLSTIHFEEIEGNFTIQELWEWMLFDQENSVLNKELQIHQPSGVPVKGRNSEIDKNITITGDYYCFTYVDHQPAYHLQKVKSPDDLANLLLSKGGVTNMFTTVMVPVVNGKIIPVVKKEDLTQIESELISEIQQLINCFDDSTFNELAKKGYSCLVKYKELGLSQQKTYDTVHFIEQIYQALDLEAKSDLADEFLDYISGYIGNKKHWIWDNKL</sequence>
<dbReference type="RefSeq" id="WP_378258565.1">
    <property type="nucleotide sequence ID" value="NZ_JBHSJV010000001.1"/>
</dbReference>
<name>A0ABW5NBF0_9FLAO</name>
<dbReference type="Proteomes" id="UP001597459">
    <property type="component" value="Unassembled WGS sequence"/>
</dbReference>
<proteinExistence type="predicted"/>
<organism evidence="1 2">
    <name type="scientific">Aquimarina hainanensis</name>
    <dbReference type="NCBI Taxonomy" id="1578017"/>
    <lineage>
        <taxon>Bacteria</taxon>
        <taxon>Pseudomonadati</taxon>
        <taxon>Bacteroidota</taxon>
        <taxon>Flavobacteriia</taxon>
        <taxon>Flavobacteriales</taxon>
        <taxon>Flavobacteriaceae</taxon>
        <taxon>Aquimarina</taxon>
    </lineage>
</organism>
<evidence type="ECO:0000313" key="1">
    <source>
        <dbReference type="EMBL" id="MFD2591903.1"/>
    </source>
</evidence>
<protein>
    <submittedName>
        <fullName evidence="1">Uncharacterized protein</fullName>
    </submittedName>
</protein>
<reference evidence="2" key="1">
    <citation type="journal article" date="2019" name="Int. J. Syst. Evol. Microbiol.">
        <title>The Global Catalogue of Microorganisms (GCM) 10K type strain sequencing project: providing services to taxonomists for standard genome sequencing and annotation.</title>
        <authorList>
            <consortium name="The Broad Institute Genomics Platform"/>
            <consortium name="The Broad Institute Genome Sequencing Center for Infectious Disease"/>
            <person name="Wu L."/>
            <person name="Ma J."/>
        </authorList>
    </citation>
    <scope>NUCLEOTIDE SEQUENCE [LARGE SCALE GENOMIC DNA]</scope>
    <source>
        <strain evidence="2">KCTC 42423</strain>
    </source>
</reference>
<dbReference type="EMBL" id="JBHULX010000027">
    <property type="protein sequence ID" value="MFD2591903.1"/>
    <property type="molecule type" value="Genomic_DNA"/>
</dbReference>
<gene>
    <name evidence="1" type="ORF">ACFSTE_13785</name>
</gene>
<comment type="caution">
    <text evidence="1">The sequence shown here is derived from an EMBL/GenBank/DDBJ whole genome shotgun (WGS) entry which is preliminary data.</text>
</comment>
<evidence type="ECO:0000313" key="2">
    <source>
        <dbReference type="Proteomes" id="UP001597459"/>
    </source>
</evidence>
<keyword evidence="2" id="KW-1185">Reference proteome</keyword>